<sequence length="219" mass="24937">HHDGPWNSAVEDASGIALVLAQAKYWSQIPKEQRPFNLMFLMNTAHMAGARGTEEFVKRNKDLLSKTVVAITLEHVARDVKTENDELIPLDAPTIRWWFTSRILPLEDIVEDAIIKEDLQRSIILPPDNLTPGRDRPPTDGAFYHPAGIPFVSFLTAPPYLFDISDTMDKIHQESFIPITQAVIRIINSLKLEGCTAKGLRDHILTKKERRRLRRKVVK</sequence>
<evidence type="ECO:0000313" key="2">
    <source>
        <dbReference type="EMBL" id="GAG94397.1"/>
    </source>
</evidence>
<dbReference type="InterPro" id="IPR007484">
    <property type="entry name" value="Peptidase_M28"/>
</dbReference>
<feature type="domain" description="Peptidase M28" evidence="1">
    <location>
        <begin position="8"/>
        <end position="184"/>
    </location>
</feature>
<reference evidence="2" key="1">
    <citation type="journal article" date="2014" name="Front. Microbiol.">
        <title>High frequency of phylogenetically diverse reductive dehalogenase-homologous genes in deep subseafloor sedimentary metagenomes.</title>
        <authorList>
            <person name="Kawai M."/>
            <person name="Futagami T."/>
            <person name="Toyoda A."/>
            <person name="Takaki Y."/>
            <person name="Nishi S."/>
            <person name="Hori S."/>
            <person name="Arai W."/>
            <person name="Tsubouchi T."/>
            <person name="Morono Y."/>
            <person name="Uchiyama I."/>
            <person name="Ito T."/>
            <person name="Fujiyama A."/>
            <person name="Inagaki F."/>
            <person name="Takami H."/>
        </authorList>
    </citation>
    <scope>NUCLEOTIDE SEQUENCE</scope>
    <source>
        <strain evidence="2">Expedition CK06-06</strain>
    </source>
</reference>
<protein>
    <recommendedName>
        <fullName evidence="1">Peptidase M28 domain-containing protein</fullName>
    </recommendedName>
</protein>
<dbReference type="EMBL" id="BART01020959">
    <property type="protein sequence ID" value="GAG94397.1"/>
    <property type="molecule type" value="Genomic_DNA"/>
</dbReference>
<evidence type="ECO:0000259" key="1">
    <source>
        <dbReference type="Pfam" id="PF04389"/>
    </source>
</evidence>
<comment type="caution">
    <text evidence="2">The sequence shown here is derived from an EMBL/GenBank/DDBJ whole genome shotgun (WGS) entry which is preliminary data.</text>
</comment>
<dbReference type="SUPFAM" id="SSF53187">
    <property type="entry name" value="Zn-dependent exopeptidases"/>
    <property type="match status" value="1"/>
</dbReference>
<feature type="non-terminal residue" evidence="2">
    <location>
        <position position="1"/>
    </location>
</feature>
<organism evidence="2">
    <name type="scientific">marine sediment metagenome</name>
    <dbReference type="NCBI Taxonomy" id="412755"/>
    <lineage>
        <taxon>unclassified sequences</taxon>
        <taxon>metagenomes</taxon>
        <taxon>ecological metagenomes</taxon>
    </lineage>
</organism>
<dbReference type="AlphaFoldDB" id="X1CN66"/>
<name>X1CN66_9ZZZZ</name>
<dbReference type="Pfam" id="PF04389">
    <property type="entry name" value="Peptidase_M28"/>
    <property type="match status" value="1"/>
</dbReference>
<proteinExistence type="predicted"/>
<dbReference type="Gene3D" id="3.40.630.10">
    <property type="entry name" value="Zn peptidases"/>
    <property type="match status" value="1"/>
</dbReference>
<accession>X1CN66</accession>
<gene>
    <name evidence="2" type="ORF">S01H4_38803</name>
</gene>